<evidence type="ECO:0000313" key="3">
    <source>
        <dbReference type="Proteomes" id="UP000281553"/>
    </source>
</evidence>
<reference evidence="2 3" key="1">
    <citation type="submission" date="2018-11" db="EMBL/GenBank/DDBJ databases">
        <authorList>
            <consortium name="Pathogen Informatics"/>
        </authorList>
    </citation>
    <scope>NUCLEOTIDE SEQUENCE [LARGE SCALE GENOMIC DNA]</scope>
</reference>
<accession>A0A3P7P579</accession>
<evidence type="ECO:0000256" key="1">
    <source>
        <dbReference type="SAM" id="MobiDB-lite"/>
    </source>
</evidence>
<dbReference type="SUPFAM" id="SSF117281">
    <property type="entry name" value="Kelch motif"/>
    <property type="match status" value="1"/>
</dbReference>
<name>A0A3P7P579_DIBLA</name>
<feature type="region of interest" description="Disordered" evidence="1">
    <location>
        <begin position="1"/>
        <end position="20"/>
    </location>
</feature>
<dbReference type="AlphaFoldDB" id="A0A3P7P579"/>
<keyword evidence="3" id="KW-1185">Reference proteome</keyword>
<protein>
    <submittedName>
        <fullName evidence="2">Uncharacterized protein</fullName>
    </submittedName>
</protein>
<organism evidence="2 3">
    <name type="scientific">Dibothriocephalus latus</name>
    <name type="common">Fish tapeworm</name>
    <name type="synonym">Diphyllobothrium latum</name>
    <dbReference type="NCBI Taxonomy" id="60516"/>
    <lineage>
        <taxon>Eukaryota</taxon>
        <taxon>Metazoa</taxon>
        <taxon>Spiralia</taxon>
        <taxon>Lophotrochozoa</taxon>
        <taxon>Platyhelminthes</taxon>
        <taxon>Cestoda</taxon>
        <taxon>Eucestoda</taxon>
        <taxon>Diphyllobothriidea</taxon>
        <taxon>Diphyllobothriidae</taxon>
        <taxon>Dibothriocephalus</taxon>
    </lineage>
</organism>
<gene>
    <name evidence="2" type="ORF">DILT_LOCUS19614</name>
</gene>
<sequence>MPRVDGRRRSFGEIGGGDHDKETFLVFGPSQGSEEHGWLLQTYDTHASSAHIIGHIQRRDFACVVLVNAPMRTERSYHGAVVSAGDIVVGGGFDIRGRLATCEAYVVNTNE</sequence>
<dbReference type="InterPro" id="IPR015915">
    <property type="entry name" value="Kelch-typ_b-propeller"/>
</dbReference>
<proteinExistence type="predicted"/>
<dbReference type="Gene3D" id="2.120.10.80">
    <property type="entry name" value="Kelch-type beta propeller"/>
    <property type="match status" value="1"/>
</dbReference>
<evidence type="ECO:0000313" key="2">
    <source>
        <dbReference type="EMBL" id="VDN45473.1"/>
    </source>
</evidence>
<dbReference type="EMBL" id="UYRU01116826">
    <property type="protein sequence ID" value="VDN45473.1"/>
    <property type="molecule type" value="Genomic_DNA"/>
</dbReference>
<dbReference type="Proteomes" id="UP000281553">
    <property type="component" value="Unassembled WGS sequence"/>
</dbReference>